<dbReference type="Pfam" id="PF13460">
    <property type="entry name" value="NAD_binding_10"/>
    <property type="match status" value="1"/>
</dbReference>
<dbReference type="Gene3D" id="3.40.50.720">
    <property type="entry name" value="NAD(P)-binding Rossmann-like Domain"/>
    <property type="match status" value="1"/>
</dbReference>
<dbReference type="AlphaFoldDB" id="A0A5B8VEA5"/>
<protein>
    <submittedName>
        <fullName evidence="2">NAD-dependent epimerase/dehydratase family protein</fullName>
    </submittedName>
</protein>
<dbReference type="InterPro" id="IPR036291">
    <property type="entry name" value="NAD(P)-bd_dom_sf"/>
</dbReference>
<sequence length="221" mass="24457">MKHVFITGGTGYIGKRLIPLLQQKDYMVTALVRNGSENKLPPGCNIIIANPFEAASFMKDIPADATFVQLLGVPHPGPKKKEQFKTIDLASAKASAIAALHAGVKHFVYVSVAQTPTGIMKDYQQCRAEGETTIRATTIPSTFIRPWYVIGPGHYWPLLFQPLFKILEWIPSTSAKAKALRIVYLNQMLNALLYAVEHAPANGVDIIEISDIRKMNKKLID</sequence>
<dbReference type="Proteomes" id="UP000321533">
    <property type="component" value="Chromosome"/>
</dbReference>
<dbReference type="PANTHER" id="PTHR12126:SF11">
    <property type="entry name" value="NADH DEHYDROGENASE [UBIQUINONE] 1 ALPHA SUBCOMPLEX SUBUNIT 9, MITOCHONDRIAL"/>
    <property type="match status" value="1"/>
</dbReference>
<dbReference type="GO" id="GO:0044877">
    <property type="term" value="F:protein-containing complex binding"/>
    <property type="evidence" value="ECO:0007669"/>
    <property type="project" value="TreeGrafter"/>
</dbReference>
<evidence type="ECO:0000313" key="2">
    <source>
        <dbReference type="EMBL" id="QEC69599.1"/>
    </source>
</evidence>
<dbReference type="SUPFAM" id="SSF51735">
    <property type="entry name" value="NAD(P)-binding Rossmann-fold domains"/>
    <property type="match status" value="1"/>
</dbReference>
<reference evidence="2 3" key="1">
    <citation type="journal article" date="2016" name="Int. J. Syst. Evol. Microbiol.">
        <title>Panacibacter ginsenosidivorans gen. nov., sp. nov., with ginsenoside converting activity isolated from soil of a ginseng field.</title>
        <authorList>
            <person name="Siddiqi M.Z."/>
            <person name="Muhammad Shafi S."/>
            <person name="Choi K.D."/>
            <person name="Im W.T."/>
        </authorList>
    </citation>
    <scope>NUCLEOTIDE SEQUENCE [LARGE SCALE GENOMIC DNA]</scope>
    <source>
        <strain evidence="2 3">Gsoil1550</strain>
    </source>
</reference>
<dbReference type="RefSeq" id="WP_147192475.1">
    <property type="nucleotide sequence ID" value="NZ_CP042435.1"/>
</dbReference>
<proteinExistence type="predicted"/>
<name>A0A5B8VEA5_9BACT</name>
<evidence type="ECO:0000259" key="1">
    <source>
        <dbReference type="Pfam" id="PF13460"/>
    </source>
</evidence>
<dbReference type="PANTHER" id="PTHR12126">
    <property type="entry name" value="NADH-UBIQUINONE OXIDOREDUCTASE 39 KDA SUBUNIT-RELATED"/>
    <property type="match status" value="1"/>
</dbReference>
<accession>A0A5B8VEA5</accession>
<evidence type="ECO:0000313" key="3">
    <source>
        <dbReference type="Proteomes" id="UP000321533"/>
    </source>
</evidence>
<dbReference type="OrthoDB" id="9771302at2"/>
<gene>
    <name evidence="2" type="ORF">FRZ67_20680</name>
</gene>
<dbReference type="InterPro" id="IPR016040">
    <property type="entry name" value="NAD(P)-bd_dom"/>
</dbReference>
<keyword evidence="3" id="KW-1185">Reference proteome</keyword>
<dbReference type="InterPro" id="IPR051207">
    <property type="entry name" value="ComplexI_NDUFA9_subunit"/>
</dbReference>
<dbReference type="EMBL" id="CP042435">
    <property type="protein sequence ID" value="QEC69599.1"/>
    <property type="molecule type" value="Genomic_DNA"/>
</dbReference>
<dbReference type="KEGG" id="pgin:FRZ67_20680"/>
<organism evidence="2 3">
    <name type="scientific">Panacibacter ginsenosidivorans</name>
    <dbReference type="NCBI Taxonomy" id="1813871"/>
    <lineage>
        <taxon>Bacteria</taxon>
        <taxon>Pseudomonadati</taxon>
        <taxon>Bacteroidota</taxon>
        <taxon>Chitinophagia</taxon>
        <taxon>Chitinophagales</taxon>
        <taxon>Chitinophagaceae</taxon>
        <taxon>Panacibacter</taxon>
    </lineage>
</organism>
<feature type="domain" description="NAD(P)-binding" evidence="1">
    <location>
        <begin position="8"/>
        <end position="146"/>
    </location>
</feature>